<keyword evidence="9" id="KW-0808">Transferase</keyword>
<evidence type="ECO:0000256" key="1">
    <source>
        <dbReference type="ARBA" id="ARBA00022692"/>
    </source>
</evidence>
<keyword evidence="4 7" id="KW-0472">Membrane</keyword>
<dbReference type="Gene3D" id="3.80.10.10">
    <property type="entry name" value="Ribonuclease Inhibitor"/>
    <property type="match status" value="1"/>
</dbReference>
<gene>
    <name evidence="9" type="ORF">TorRG33x02_328030</name>
</gene>
<reference evidence="10" key="1">
    <citation type="submission" date="2016-06" db="EMBL/GenBank/DDBJ databases">
        <title>Parallel loss of symbiosis genes in relatives of nitrogen-fixing non-legume Parasponia.</title>
        <authorList>
            <person name="Van Velzen R."/>
            <person name="Holmer R."/>
            <person name="Bu F."/>
            <person name="Rutten L."/>
            <person name="Van Zeijl A."/>
            <person name="Liu W."/>
            <person name="Santuari L."/>
            <person name="Cao Q."/>
            <person name="Sharma T."/>
            <person name="Shen D."/>
            <person name="Roswanjaya Y."/>
            <person name="Wardhani T."/>
            <person name="Kalhor M.S."/>
            <person name="Jansen J."/>
            <person name="Van den Hoogen J."/>
            <person name="Gungor B."/>
            <person name="Hartog M."/>
            <person name="Hontelez J."/>
            <person name="Verver J."/>
            <person name="Yang W.-C."/>
            <person name="Schijlen E."/>
            <person name="Repin R."/>
            <person name="Schilthuizen M."/>
            <person name="Schranz E."/>
            <person name="Heidstra R."/>
            <person name="Miyata K."/>
            <person name="Fedorova E."/>
            <person name="Kohlen W."/>
            <person name="Bisseling T."/>
            <person name="Smit S."/>
            <person name="Geurts R."/>
        </authorList>
    </citation>
    <scope>NUCLEOTIDE SEQUENCE [LARGE SCALE GENOMIC DNA]</scope>
    <source>
        <strain evidence="10">cv. RG33-2</strain>
    </source>
</reference>
<comment type="subcellular location">
    <subcellularLocation>
        <location evidence="5">Endomembrane system</location>
        <topology evidence="5">Single-pass type I membrane protein</topology>
    </subcellularLocation>
</comment>
<dbReference type="EMBL" id="JXTC01000567">
    <property type="protein sequence ID" value="PON45737.1"/>
    <property type="molecule type" value="Genomic_DNA"/>
</dbReference>
<protein>
    <submittedName>
        <fullName evidence="9">Tyrosine-protein kinase</fullName>
    </submittedName>
</protein>
<dbReference type="OrthoDB" id="291737at2759"/>
<dbReference type="GO" id="GO:0012505">
    <property type="term" value="C:endomembrane system"/>
    <property type="evidence" value="ECO:0007669"/>
    <property type="project" value="UniProtKB-SubCell"/>
</dbReference>
<dbReference type="PROSITE" id="PS51257">
    <property type="entry name" value="PROKAR_LIPOPROTEIN"/>
    <property type="match status" value="1"/>
</dbReference>
<dbReference type="AlphaFoldDB" id="A0A2P5BAC9"/>
<dbReference type="STRING" id="63057.A0A2P5BAC9"/>
<keyword evidence="10" id="KW-1185">Reference proteome</keyword>
<dbReference type="InterPro" id="IPR000719">
    <property type="entry name" value="Prot_kinase_dom"/>
</dbReference>
<keyword evidence="3 7" id="KW-1133">Transmembrane helix</keyword>
<dbReference type="GO" id="GO:0004672">
    <property type="term" value="F:protein kinase activity"/>
    <property type="evidence" value="ECO:0007669"/>
    <property type="project" value="InterPro"/>
</dbReference>
<evidence type="ECO:0000259" key="8">
    <source>
        <dbReference type="PROSITE" id="PS50011"/>
    </source>
</evidence>
<dbReference type="SUPFAM" id="SSF52058">
    <property type="entry name" value="L domain-like"/>
    <property type="match status" value="1"/>
</dbReference>
<dbReference type="InterPro" id="IPR032675">
    <property type="entry name" value="LRR_dom_sf"/>
</dbReference>
<dbReference type="GO" id="GO:0005524">
    <property type="term" value="F:ATP binding"/>
    <property type="evidence" value="ECO:0007669"/>
    <property type="project" value="InterPro"/>
</dbReference>
<keyword evidence="9" id="KW-0418">Kinase</keyword>
<evidence type="ECO:0000256" key="2">
    <source>
        <dbReference type="ARBA" id="ARBA00022729"/>
    </source>
</evidence>
<comment type="caution">
    <text evidence="9">The sequence shown here is derived from an EMBL/GenBank/DDBJ whole genome shotgun (WGS) entry which is preliminary data.</text>
</comment>
<evidence type="ECO:0000256" key="5">
    <source>
        <dbReference type="ARBA" id="ARBA00046288"/>
    </source>
</evidence>
<sequence>MIEEWKFNRFREHLGLVAMVVACFLAHNMSFCWSMNDEGIGELEELEMLDLGYNKFSGPLPANLGRNLSLTFLLLDNNGLLGSLSPELNELKMISEFQVDENQLSGAAKELSSNQRPSIWKQAEDFLHRRVLQQEFAVDLPTSTPTPAPAPEPQSKFGPLVQPQSGSSPAPPPSSSSGAEEATAPSKRKPALPPPPTSSSPPPVSAPSASPPVKNKSKSSAWKSHYSAILAGAIGGATLLVVAIVGYLCIKAKVANVKPWATGLSGQLQKAFVTGVPKLKRSELETACEDFSNVIGSSPIGTLYKGTLSNGIEIAVAAVAPVTAITAKEWSENLQVQFCKKIDVLSKVNHKNFVNLIGYCQEEEPFTRMMVFEYAPNGTLFEHLHIREAEHLDWGMRLRIAMGMVYCLDHMHQMQPPIAHNNLNSSAVRLTEDYAAKIAEFSFWNDIAAAPTDTSPKMKKIPSTRISASPECNVYSFGVILFEMVTGRLPYSVDNGSLEDWASDYLRGEQPLKEMVDPTLSSFQEEQLEQIGHLIKSCVHHEPRRRPTMREVGMRLRDITGITPDGASPRISPLWWAELELMSTDAI</sequence>
<evidence type="ECO:0000313" key="10">
    <source>
        <dbReference type="Proteomes" id="UP000237000"/>
    </source>
</evidence>
<dbReference type="SUPFAM" id="SSF56112">
    <property type="entry name" value="Protein kinase-like (PK-like)"/>
    <property type="match status" value="1"/>
</dbReference>
<keyword evidence="1 7" id="KW-0812">Transmembrane</keyword>
<name>A0A2P5BAC9_TREOI</name>
<feature type="domain" description="Protein kinase" evidence="8">
    <location>
        <begin position="289"/>
        <end position="571"/>
    </location>
</feature>
<evidence type="ECO:0000256" key="6">
    <source>
        <dbReference type="SAM" id="MobiDB-lite"/>
    </source>
</evidence>
<evidence type="ECO:0000256" key="7">
    <source>
        <dbReference type="SAM" id="Phobius"/>
    </source>
</evidence>
<dbReference type="PROSITE" id="PS50011">
    <property type="entry name" value="PROTEIN_KINASE_DOM"/>
    <property type="match status" value="1"/>
</dbReference>
<dbReference type="InterPro" id="IPR011009">
    <property type="entry name" value="Kinase-like_dom_sf"/>
</dbReference>
<feature type="compositionally biased region" description="Low complexity" evidence="6">
    <location>
        <begin position="206"/>
        <end position="217"/>
    </location>
</feature>
<dbReference type="FunFam" id="3.30.200.20:FF:000489">
    <property type="entry name" value="Inactive receptor-like serine/threonine-protein kinase"/>
    <property type="match status" value="1"/>
</dbReference>
<proteinExistence type="predicted"/>
<dbReference type="Gene3D" id="1.10.510.10">
    <property type="entry name" value="Transferase(Phosphotransferase) domain 1"/>
    <property type="match status" value="1"/>
</dbReference>
<dbReference type="InterPro" id="IPR001245">
    <property type="entry name" value="Ser-Thr/Tyr_kinase_cat_dom"/>
</dbReference>
<dbReference type="Gene3D" id="3.30.200.20">
    <property type="entry name" value="Phosphorylase Kinase, domain 1"/>
    <property type="match status" value="1"/>
</dbReference>
<feature type="region of interest" description="Disordered" evidence="6">
    <location>
        <begin position="140"/>
        <end position="217"/>
    </location>
</feature>
<dbReference type="InParanoid" id="A0A2P5BAC9"/>
<dbReference type="PANTHER" id="PTHR46084:SF4">
    <property type="entry name" value="PROTEIN KINASE DOMAIN-CONTAINING PROTEIN"/>
    <property type="match status" value="1"/>
</dbReference>
<evidence type="ECO:0000256" key="3">
    <source>
        <dbReference type="ARBA" id="ARBA00022989"/>
    </source>
</evidence>
<dbReference type="Pfam" id="PF07714">
    <property type="entry name" value="PK_Tyr_Ser-Thr"/>
    <property type="match status" value="1"/>
</dbReference>
<accession>A0A2P5BAC9</accession>
<feature type="transmembrane region" description="Helical" evidence="7">
    <location>
        <begin position="226"/>
        <end position="250"/>
    </location>
</feature>
<evidence type="ECO:0000313" key="9">
    <source>
        <dbReference type="EMBL" id="PON45737.1"/>
    </source>
</evidence>
<evidence type="ECO:0000256" key="4">
    <source>
        <dbReference type="ARBA" id="ARBA00023136"/>
    </source>
</evidence>
<feature type="compositionally biased region" description="Low complexity" evidence="6">
    <location>
        <begin position="175"/>
        <end position="185"/>
    </location>
</feature>
<dbReference type="FunCoup" id="A0A2P5BAC9">
    <property type="interactions" value="212"/>
</dbReference>
<dbReference type="PANTHER" id="PTHR46084">
    <property type="entry name" value="PROTEIN MALE DISCOVERER 2"/>
    <property type="match status" value="1"/>
</dbReference>
<feature type="compositionally biased region" description="Pro residues" evidence="6">
    <location>
        <begin position="191"/>
        <end position="205"/>
    </location>
</feature>
<dbReference type="Proteomes" id="UP000237000">
    <property type="component" value="Unassembled WGS sequence"/>
</dbReference>
<keyword evidence="2" id="KW-0732">Signal</keyword>
<organism evidence="9 10">
    <name type="scientific">Trema orientale</name>
    <name type="common">Charcoal tree</name>
    <name type="synonym">Celtis orientalis</name>
    <dbReference type="NCBI Taxonomy" id="63057"/>
    <lineage>
        <taxon>Eukaryota</taxon>
        <taxon>Viridiplantae</taxon>
        <taxon>Streptophyta</taxon>
        <taxon>Embryophyta</taxon>
        <taxon>Tracheophyta</taxon>
        <taxon>Spermatophyta</taxon>
        <taxon>Magnoliopsida</taxon>
        <taxon>eudicotyledons</taxon>
        <taxon>Gunneridae</taxon>
        <taxon>Pentapetalae</taxon>
        <taxon>rosids</taxon>
        <taxon>fabids</taxon>
        <taxon>Rosales</taxon>
        <taxon>Cannabaceae</taxon>
        <taxon>Trema</taxon>
    </lineage>
</organism>